<dbReference type="SMART" id="SM00102">
    <property type="entry name" value="ADF"/>
    <property type="match status" value="1"/>
</dbReference>
<dbReference type="GO" id="GO:0030833">
    <property type="term" value="P:regulation of actin filament polymerization"/>
    <property type="evidence" value="ECO:0007669"/>
    <property type="project" value="TreeGrafter"/>
</dbReference>
<evidence type="ECO:0000313" key="11">
    <source>
        <dbReference type="Proteomes" id="UP000887567"/>
    </source>
</evidence>
<comment type="subcellular location">
    <subcellularLocation>
        <location evidence="1">Cytoplasm</location>
        <location evidence="1">Cytoskeleton</location>
    </subcellularLocation>
</comment>
<dbReference type="GO" id="GO:0030427">
    <property type="term" value="C:site of polarized growth"/>
    <property type="evidence" value="ECO:0007669"/>
    <property type="project" value="TreeGrafter"/>
</dbReference>
<evidence type="ECO:0000256" key="1">
    <source>
        <dbReference type="ARBA" id="ARBA00004245"/>
    </source>
</evidence>
<sequence>MPHNVDREGVENAYENVRNDTSKETWALFGYSDNEQIVHLKSGVDYCDFLGAFADDQRLYGFARIETGDEMSKRAKFVFITWIGDNVSPLKKAKVSTDKGNVKHYIMNFAIEVLTSDVNDLKYETLQSQVDKVGGAHYGTGK</sequence>
<dbReference type="RefSeq" id="XP_028513209.1">
    <property type="nucleotide sequence ID" value="XM_028657408.1"/>
</dbReference>
<proteinExistence type="inferred from homology"/>
<dbReference type="GeneID" id="110233430"/>
<evidence type="ECO:0000259" key="9">
    <source>
        <dbReference type="PROSITE" id="PS51263"/>
    </source>
</evidence>
<organism evidence="10 11">
    <name type="scientific">Exaiptasia diaphana</name>
    <name type="common">Tropical sea anemone</name>
    <name type="synonym">Aiptasia pulchella</name>
    <dbReference type="NCBI Taxonomy" id="2652724"/>
    <lineage>
        <taxon>Eukaryota</taxon>
        <taxon>Metazoa</taxon>
        <taxon>Cnidaria</taxon>
        <taxon>Anthozoa</taxon>
        <taxon>Hexacorallia</taxon>
        <taxon>Actiniaria</taxon>
        <taxon>Aiptasiidae</taxon>
        <taxon>Exaiptasia</taxon>
    </lineage>
</organism>
<evidence type="ECO:0000256" key="7">
    <source>
        <dbReference type="ARBA" id="ARBA00062335"/>
    </source>
</evidence>
<dbReference type="GO" id="GO:0005884">
    <property type="term" value="C:actin filament"/>
    <property type="evidence" value="ECO:0007669"/>
    <property type="project" value="TreeGrafter"/>
</dbReference>
<evidence type="ECO:0000256" key="3">
    <source>
        <dbReference type="ARBA" id="ARBA00023203"/>
    </source>
</evidence>
<evidence type="ECO:0000256" key="4">
    <source>
        <dbReference type="ARBA" id="ARBA00023212"/>
    </source>
</evidence>
<dbReference type="EnsemblMetazoa" id="XM_028657408.1">
    <property type="protein sequence ID" value="XP_028513209.1"/>
    <property type="gene ID" value="LOC110233430"/>
</dbReference>
<dbReference type="GO" id="GO:0051015">
    <property type="term" value="F:actin filament binding"/>
    <property type="evidence" value="ECO:0007669"/>
    <property type="project" value="TreeGrafter"/>
</dbReference>
<dbReference type="AlphaFoldDB" id="A0A913YDU6"/>
<evidence type="ECO:0000256" key="6">
    <source>
        <dbReference type="ARBA" id="ARBA00058385"/>
    </source>
</evidence>
<accession>A0A913YDU6</accession>
<comment type="similarity">
    <text evidence="5">Belongs to the actin-binding proteins ADF family. Coactosin subfamily.</text>
</comment>
<comment type="subunit">
    <text evidence="7">Interacts with 5-lipoxygenase (ALOX5/5LO) in a calcium-independent manner. Binds to F-actin with a stoichiometry of 1:2.</text>
</comment>
<dbReference type="PANTHER" id="PTHR10829">
    <property type="entry name" value="CORTACTIN AND DREBRIN"/>
    <property type="match status" value="1"/>
</dbReference>
<dbReference type="InterPro" id="IPR029006">
    <property type="entry name" value="ADF-H/Gelsolin-like_dom_sf"/>
</dbReference>
<keyword evidence="3" id="KW-0009">Actin-binding</keyword>
<reference evidence="10" key="1">
    <citation type="submission" date="2022-11" db="UniProtKB">
        <authorList>
            <consortium name="EnsemblMetazoa"/>
        </authorList>
    </citation>
    <scope>IDENTIFICATION</scope>
</reference>
<dbReference type="KEGG" id="epa:110233430"/>
<keyword evidence="11" id="KW-1185">Reference proteome</keyword>
<dbReference type="OrthoDB" id="20822at2759"/>
<dbReference type="CDD" id="cd11282">
    <property type="entry name" value="ADF_coactosin_like"/>
    <property type="match status" value="1"/>
</dbReference>
<keyword evidence="2" id="KW-0963">Cytoplasm</keyword>
<name>A0A913YDU6_EXADI</name>
<dbReference type="Proteomes" id="UP000887567">
    <property type="component" value="Unplaced"/>
</dbReference>
<feature type="domain" description="ADF-H" evidence="9">
    <location>
        <begin position="2"/>
        <end position="131"/>
    </location>
</feature>
<dbReference type="OMA" id="ICEAYND"/>
<evidence type="ECO:0000256" key="2">
    <source>
        <dbReference type="ARBA" id="ARBA00022490"/>
    </source>
</evidence>
<dbReference type="SUPFAM" id="SSF55753">
    <property type="entry name" value="Actin depolymerizing proteins"/>
    <property type="match status" value="1"/>
</dbReference>
<dbReference type="Pfam" id="PF00241">
    <property type="entry name" value="Cofilin_ADF"/>
    <property type="match status" value="1"/>
</dbReference>
<evidence type="ECO:0000256" key="5">
    <source>
        <dbReference type="ARBA" id="ARBA00038052"/>
    </source>
</evidence>
<dbReference type="GO" id="GO:0030864">
    <property type="term" value="C:cortical actin cytoskeleton"/>
    <property type="evidence" value="ECO:0007669"/>
    <property type="project" value="TreeGrafter"/>
</dbReference>
<evidence type="ECO:0000313" key="10">
    <source>
        <dbReference type="EnsemblMetazoa" id="XP_028513209.1"/>
    </source>
</evidence>
<protein>
    <recommendedName>
        <fullName evidence="8">Coactosin-like protein</fullName>
    </recommendedName>
</protein>
<keyword evidence="4" id="KW-0206">Cytoskeleton</keyword>
<dbReference type="FunFam" id="3.40.20.10:FF:000018">
    <property type="entry name" value="Coactosin-like 1"/>
    <property type="match status" value="1"/>
</dbReference>
<comment type="function">
    <text evidence="6">Binds to F-actin in a calcium-independent manner. Has no direct effect on actin depolymerization. Acts as a chaperone for ALOX5 (5LO), influencing both its stability and activity in leukotrienes synthesis.</text>
</comment>
<dbReference type="PROSITE" id="PS51263">
    <property type="entry name" value="ADF_H"/>
    <property type="match status" value="1"/>
</dbReference>
<dbReference type="PANTHER" id="PTHR10829:SF29">
    <property type="entry name" value="COACTOSIN-LIKE PROTEIN"/>
    <property type="match status" value="1"/>
</dbReference>
<dbReference type="InterPro" id="IPR002108">
    <property type="entry name" value="ADF-H"/>
</dbReference>
<evidence type="ECO:0000256" key="8">
    <source>
        <dbReference type="ARBA" id="ARBA00068121"/>
    </source>
</evidence>
<dbReference type="Gene3D" id="3.40.20.10">
    <property type="entry name" value="Severin"/>
    <property type="match status" value="1"/>
</dbReference>